<keyword evidence="2 5" id="KW-0812">Transmembrane</keyword>
<keyword evidence="7" id="KW-1185">Reference proteome</keyword>
<organism evidence="6 7">
    <name type="scientific">Saccharothrix lopnurensis</name>
    <dbReference type="NCBI Taxonomy" id="1670621"/>
    <lineage>
        <taxon>Bacteria</taxon>
        <taxon>Bacillati</taxon>
        <taxon>Actinomycetota</taxon>
        <taxon>Actinomycetes</taxon>
        <taxon>Pseudonocardiales</taxon>
        <taxon>Pseudonocardiaceae</taxon>
        <taxon>Saccharothrix</taxon>
    </lineage>
</organism>
<protein>
    <submittedName>
        <fullName evidence="6">DoxX family membrane protein</fullName>
    </submittedName>
</protein>
<keyword evidence="4 5" id="KW-0472">Membrane</keyword>
<evidence type="ECO:0000313" key="7">
    <source>
        <dbReference type="Proteomes" id="UP001596220"/>
    </source>
</evidence>
<comment type="subcellular location">
    <subcellularLocation>
        <location evidence="1">Membrane</location>
        <topology evidence="1">Multi-pass membrane protein</topology>
    </subcellularLocation>
</comment>
<keyword evidence="3 5" id="KW-1133">Transmembrane helix</keyword>
<accession>A0ABW1NZS7</accession>
<evidence type="ECO:0000256" key="5">
    <source>
        <dbReference type="SAM" id="Phobius"/>
    </source>
</evidence>
<dbReference type="InterPro" id="IPR032808">
    <property type="entry name" value="DoxX"/>
</dbReference>
<evidence type="ECO:0000313" key="6">
    <source>
        <dbReference type="EMBL" id="MFC6087852.1"/>
    </source>
</evidence>
<sequence>MSQELLRPPETPAREVPDRGFTALRVALGVVFVWFGALKVTGDSPVHQLVADTVPFLPGSWFVPAVGVFEVLAGAALVLGVAVRPVAALVALHLLGTFLVLLVQPGVAFVGGNPLLLTVAGEFVVKNLVLVTAALVVARRG</sequence>
<name>A0ABW1NZS7_9PSEU</name>
<proteinExistence type="predicted"/>
<feature type="transmembrane region" description="Helical" evidence="5">
    <location>
        <begin position="86"/>
        <end position="103"/>
    </location>
</feature>
<gene>
    <name evidence="6" type="ORF">ACFP3R_01050</name>
</gene>
<dbReference type="RefSeq" id="WP_380631820.1">
    <property type="nucleotide sequence ID" value="NZ_JBHSQO010000001.1"/>
</dbReference>
<dbReference type="Pfam" id="PF07681">
    <property type="entry name" value="DoxX"/>
    <property type="match status" value="1"/>
</dbReference>
<reference evidence="7" key="1">
    <citation type="journal article" date="2019" name="Int. J. Syst. Evol. Microbiol.">
        <title>The Global Catalogue of Microorganisms (GCM) 10K type strain sequencing project: providing services to taxonomists for standard genome sequencing and annotation.</title>
        <authorList>
            <consortium name="The Broad Institute Genomics Platform"/>
            <consortium name="The Broad Institute Genome Sequencing Center for Infectious Disease"/>
            <person name="Wu L."/>
            <person name="Ma J."/>
        </authorList>
    </citation>
    <scope>NUCLEOTIDE SEQUENCE [LARGE SCALE GENOMIC DNA]</scope>
    <source>
        <strain evidence="7">CGMCC 4.7246</strain>
    </source>
</reference>
<feature type="transmembrane region" description="Helical" evidence="5">
    <location>
        <begin position="61"/>
        <end position="79"/>
    </location>
</feature>
<evidence type="ECO:0000256" key="2">
    <source>
        <dbReference type="ARBA" id="ARBA00022692"/>
    </source>
</evidence>
<evidence type="ECO:0000256" key="1">
    <source>
        <dbReference type="ARBA" id="ARBA00004141"/>
    </source>
</evidence>
<feature type="transmembrane region" description="Helical" evidence="5">
    <location>
        <begin position="115"/>
        <end position="138"/>
    </location>
</feature>
<dbReference type="Proteomes" id="UP001596220">
    <property type="component" value="Unassembled WGS sequence"/>
</dbReference>
<feature type="transmembrane region" description="Helical" evidence="5">
    <location>
        <begin position="21"/>
        <end position="41"/>
    </location>
</feature>
<comment type="caution">
    <text evidence="6">The sequence shown here is derived from an EMBL/GenBank/DDBJ whole genome shotgun (WGS) entry which is preliminary data.</text>
</comment>
<evidence type="ECO:0000256" key="3">
    <source>
        <dbReference type="ARBA" id="ARBA00022989"/>
    </source>
</evidence>
<dbReference type="EMBL" id="JBHSQO010000001">
    <property type="protein sequence ID" value="MFC6087852.1"/>
    <property type="molecule type" value="Genomic_DNA"/>
</dbReference>
<evidence type="ECO:0000256" key="4">
    <source>
        <dbReference type="ARBA" id="ARBA00023136"/>
    </source>
</evidence>